<dbReference type="Gene3D" id="3.55.50.10">
    <property type="entry name" value="Baseplate protein-like domains"/>
    <property type="match status" value="1"/>
</dbReference>
<evidence type="ECO:0000313" key="3">
    <source>
        <dbReference type="EMBL" id="GFK95772.1"/>
    </source>
</evidence>
<dbReference type="SUPFAM" id="SSF69255">
    <property type="entry name" value="gp5 N-terminal domain-like"/>
    <property type="match status" value="1"/>
</dbReference>
<dbReference type="SUPFAM" id="SSF69349">
    <property type="entry name" value="Phage fibre proteins"/>
    <property type="match status" value="1"/>
</dbReference>
<dbReference type="GO" id="GO:0016874">
    <property type="term" value="F:ligase activity"/>
    <property type="evidence" value="ECO:0007669"/>
    <property type="project" value="UniProtKB-KW"/>
</dbReference>
<dbReference type="EMBL" id="BLTE01000022">
    <property type="protein sequence ID" value="GFK95772.1"/>
    <property type="molecule type" value="Genomic_DNA"/>
</dbReference>
<reference evidence="3 4" key="1">
    <citation type="submission" date="2020-04" db="EMBL/GenBank/DDBJ databases">
        <authorList>
            <consortium name="Desulfovibrio sp. FSS-1 genome sequencing consortium"/>
            <person name="Shimoshige H."/>
            <person name="Kobayashi H."/>
            <person name="Maekawa T."/>
        </authorList>
    </citation>
    <scope>NUCLEOTIDE SEQUENCE [LARGE SCALE GENOMIC DNA]</scope>
    <source>
        <strain evidence="3 4">SIID29052-01</strain>
    </source>
</reference>
<protein>
    <submittedName>
        <fullName evidence="3">Actin cross-linking toxin VgrG1</fullName>
        <ecNumber evidence="3">6.3.2.-</ecNumber>
    </submittedName>
</protein>
<comment type="caution">
    <text evidence="3">The sequence shown here is derived from an EMBL/GenBank/DDBJ whole genome shotgun (WGS) entry which is preliminary data.</text>
</comment>
<dbReference type="InterPro" id="IPR006533">
    <property type="entry name" value="T6SS_Vgr_RhsGE"/>
</dbReference>
<dbReference type="NCBIfam" id="TIGR01646">
    <property type="entry name" value="vgr_GE"/>
    <property type="match status" value="1"/>
</dbReference>
<feature type="domain" description="Gp5/Type VI secretion system Vgr protein OB-fold" evidence="2">
    <location>
        <begin position="395"/>
        <end position="459"/>
    </location>
</feature>
<dbReference type="NCBIfam" id="TIGR03361">
    <property type="entry name" value="VI_Rhs_Vgr"/>
    <property type="match status" value="1"/>
</dbReference>
<dbReference type="Gene3D" id="4.10.220.110">
    <property type="match status" value="1"/>
</dbReference>
<proteinExistence type="inferred from homology"/>
<dbReference type="Gene3D" id="2.40.50.230">
    <property type="entry name" value="Gp5 N-terminal domain"/>
    <property type="match status" value="1"/>
</dbReference>
<organism evidence="3 4">
    <name type="scientific">Fundidesulfovibrio magnetotacticus</name>
    <dbReference type="NCBI Taxonomy" id="2730080"/>
    <lineage>
        <taxon>Bacteria</taxon>
        <taxon>Pseudomonadati</taxon>
        <taxon>Thermodesulfobacteriota</taxon>
        <taxon>Desulfovibrionia</taxon>
        <taxon>Desulfovibrionales</taxon>
        <taxon>Desulfovibrionaceae</taxon>
        <taxon>Fundidesulfovibrio</taxon>
    </lineage>
</organism>
<accession>A0A6V8LTH6</accession>
<dbReference type="Pfam" id="PF04717">
    <property type="entry name" value="Phage_base_V"/>
    <property type="match status" value="1"/>
</dbReference>
<dbReference type="InterPro" id="IPR037026">
    <property type="entry name" value="Vgr_OB-fold_dom_sf"/>
</dbReference>
<dbReference type="InterPro" id="IPR017847">
    <property type="entry name" value="T6SS_RhsGE_Vgr_subset"/>
</dbReference>
<keyword evidence="3" id="KW-0436">Ligase</keyword>
<comment type="similarity">
    <text evidence="1">Belongs to the VgrG protein family.</text>
</comment>
<dbReference type="EC" id="6.3.2.-" evidence="3"/>
<dbReference type="Gene3D" id="2.30.110.50">
    <property type="match status" value="1"/>
</dbReference>
<dbReference type="SUPFAM" id="SSF69279">
    <property type="entry name" value="Phage tail proteins"/>
    <property type="match status" value="2"/>
</dbReference>
<evidence type="ECO:0000259" key="2">
    <source>
        <dbReference type="Pfam" id="PF04717"/>
    </source>
</evidence>
<evidence type="ECO:0000313" key="4">
    <source>
        <dbReference type="Proteomes" id="UP000494245"/>
    </source>
</evidence>
<dbReference type="Proteomes" id="UP000494245">
    <property type="component" value="Unassembled WGS sequence"/>
</dbReference>
<evidence type="ECO:0000256" key="1">
    <source>
        <dbReference type="ARBA" id="ARBA00005558"/>
    </source>
</evidence>
<keyword evidence="4" id="KW-1185">Reference proteome</keyword>
<name>A0A6V8LTH6_9BACT</name>
<reference evidence="3 4" key="2">
    <citation type="submission" date="2020-05" db="EMBL/GenBank/DDBJ databases">
        <title>Draft genome sequence of Desulfovibrio sp. strainFSS-1.</title>
        <authorList>
            <person name="Shimoshige H."/>
            <person name="Kobayashi H."/>
            <person name="Maekawa T."/>
        </authorList>
    </citation>
    <scope>NUCLEOTIDE SEQUENCE [LARGE SCALE GENOMIC DNA]</scope>
    <source>
        <strain evidence="3 4">SIID29052-01</strain>
    </source>
</reference>
<dbReference type="RefSeq" id="WP_173086914.1">
    <property type="nucleotide sequence ID" value="NZ_BLTE01000022.1"/>
</dbReference>
<sequence>MQYTQAPFSFSVSTLPKDTFHVVRFAGEEGLSTLYRFEITLISQNLSVDFDKALEGAAALRIAAQGDLPERVWHGVLTDFRQKHRTGGHAFYTAVLAPRAERLNRSRGSRIFLNQDIPATLTECLAASGLIKGQDFEVVTSRSYPKREYVCQYNETPYHFLSRWAERNGLYWFFDQSQGCDRLVLTETLTTHPPLPGSEQLTHTEPSGLEAPLTGSAVHGLRAHKRRLPREVLLTDYNYRTPNLEIAAKALVSRSGEGVAHVHGGNIRTLSEAKLLAHARAQEIACRGLVFSGESNAAHLAPGYLFTLSNHYRDDFNQRFLATLVRHEGSQEGWLTSGVATRGLGDELFYRNAFTAIPATVQYRSECRAEWPVIAGSMSAFIDAEGGGEQPVLDSQGRYKVVLPFDLSGRKGGKASAWIRMAQPYAGENSGMHFPLRKGTEVLLGFVNGNPDMPVITAAVPNPATPSPVRDENQTMNAITTASGNHFHMEDKAGKERILMHCRKEGSFLRIGQPNDPPTDIDTSDGTFSVKNVNYASNGKISTVSGAWTAPAPAPASDTNASWGDQGGVTWVTPGAYNVKAATANSLILGENTQWNVGGYACNTLGLCVTMNAISSLTFNLGFHADFAPYWKEIYFTKSRAAAKEDAIIADLNSIIGKSTKILDIDSNIASAKLSISDTEKHIGELRSSITVTSDKVNKAETSITATRNMVIQTGQYMIDELTNVSNTCDQLAVSIRSVSTNVEDVANDVRHIHNSRFTAAVTSVRTHENTTIVSGNLTIV</sequence>
<dbReference type="InterPro" id="IPR006531">
    <property type="entry name" value="Gp5/Vgr_OB"/>
</dbReference>
<dbReference type="AlphaFoldDB" id="A0A6V8LTH6"/>
<gene>
    <name evidence="3" type="primary">vgrG1_9</name>
    <name evidence="3" type="ORF">NNJEOMEG_03640</name>
</gene>
<dbReference type="Pfam" id="PF05954">
    <property type="entry name" value="Phage_GPD"/>
    <property type="match status" value="1"/>
</dbReference>